<dbReference type="AlphaFoldDB" id="A0A1V2H880"/>
<dbReference type="Proteomes" id="UP000188879">
    <property type="component" value="Unassembled WGS sequence"/>
</dbReference>
<comment type="caution">
    <text evidence="1">The sequence shown here is derived from an EMBL/GenBank/DDBJ whole genome shotgun (WGS) entry which is preliminary data.</text>
</comment>
<keyword evidence="2" id="KW-1185">Reference proteome</keyword>
<gene>
    <name evidence="1" type="ORF">BKE38_01945</name>
</gene>
<accession>A0A1V2H880</accession>
<reference evidence="1 2" key="1">
    <citation type="submission" date="2016-10" db="EMBL/GenBank/DDBJ databases">
        <title>Draft Genome sequence of Roseomonas sp. strain M3.</title>
        <authorList>
            <person name="Subhash Y."/>
            <person name="Lee S."/>
        </authorList>
    </citation>
    <scope>NUCLEOTIDE SEQUENCE [LARGE SCALE GENOMIC DNA]</scope>
    <source>
        <strain evidence="1 2">M3</strain>
    </source>
</reference>
<dbReference type="SUPFAM" id="SSF47598">
    <property type="entry name" value="Ribbon-helix-helix"/>
    <property type="match status" value="1"/>
</dbReference>
<dbReference type="EMBL" id="MLCO01000012">
    <property type="protein sequence ID" value="ONG58818.1"/>
    <property type="molecule type" value="Genomic_DNA"/>
</dbReference>
<name>A0A1V2H880_9PROT</name>
<evidence type="ECO:0000313" key="2">
    <source>
        <dbReference type="Proteomes" id="UP000188879"/>
    </source>
</evidence>
<organism evidence="1 2">
    <name type="scientific">Teichococcus deserti</name>
    <dbReference type="NCBI Taxonomy" id="1817963"/>
    <lineage>
        <taxon>Bacteria</taxon>
        <taxon>Pseudomonadati</taxon>
        <taxon>Pseudomonadota</taxon>
        <taxon>Alphaproteobacteria</taxon>
        <taxon>Acetobacterales</taxon>
        <taxon>Roseomonadaceae</taxon>
        <taxon>Roseomonas</taxon>
    </lineage>
</organism>
<proteinExistence type="predicted"/>
<evidence type="ECO:0000313" key="1">
    <source>
        <dbReference type="EMBL" id="ONG58818.1"/>
    </source>
</evidence>
<protein>
    <submittedName>
        <fullName evidence="1">Uncharacterized protein</fullName>
    </submittedName>
</protein>
<dbReference type="GO" id="GO:0006355">
    <property type="term" value="P:regulation of DNA-templated transcription"/>
    <property type="evidence" value="ECO:0007669"/>
    <property type="project" value="InterPro"/>
</dbReference>
<dbReference type="InterPro" id="IPR010985">
    <property type="entry name" value="Ribbon_hlx_hlx"/>
</dbReference>
<sequence length="98" mass="10895">MGKRPMPALPDIADEEIKSRLEPLAERVLPKRQAAPPPRAKVVNAEFLMPETVKTELKVRAAQRGISASKLLLEILREAGLPVTDADLIDHRKLPRKS</sequence>